<dbReference type="GO" id="GO:0015627">
    <property type="term" value="C:type II protein secretion system complex"/>
    <property type="evidence" value="ECO:0007669"/>
    <property type="project" value="InterPro"/>
</dbReference>
<organism evidence="17 18">
    <name type="scientific">Pelagibaculum spongiae</name>
    <dbReference type="NCBI Taxonomy" id="2080658"/>
    <lineage>
        <taxon>Bacteria</taxon>
        <taxon>Pseudomonadati</taxon>
        <taxon>Pseudomonadota</taxon>
        <taxon>Gammaproteobacteria</taxon>
        <taxon>Oceanospirillales</taxon>
        <taxon>Pelagibaculum</taxon>
    </lineage>
</organism>
<evidence type="ECO:0000256" key="14">
    <source>
        <dbReference type="RuleBase" id="RU003923"/>
    </source>
</evidence>
<evidence type="ECO:0000256" key="13">
    <source>
        <dbReference type="ARBA" id="ARBA00030750"/>
    </source>
</evidence>
<dbReference type="PANTHER" id="PTHR30012">
    <property type="entry name" value="GENERAL SECRETION PATHWAY PROTEIN"/>
    <property type="match status" value="1"/>
</dbReference>
<evidence type="ECO:0000259" key="16">
    <source>
        <dbReference type="Pfam" id="PF00482"/>
    </source>
</evidence>
<keyword evidence="7 14" id="KW-0812">Transmembrane</keyword>
<dbReference type="OrthoDB" id="9805682at2"/>
<feature type="transmembrane region" description="Helical" evidence="15">
    <location>
        <begin position="172"/>
        <end position="194"/>
    </location>
</feature>
<dbReference type="InterPro" id="IPR003004">
    <property type="entry name" value="GspF/PilC"/>
</dbReference>
<comment type="caution">
    <text evidence="17">The sequence shown here is derived from an EMBL/GenBank/DDBJ whole genome shotgun (WGS) entry which is preliminary data.</text>
</comment>
<dbReference type="InterPro" id="IPR042094">
    <property type="entry name" value="T2SS_GspF_sf"/>
</dbReference>
<evidence type="ECO:0000256" key="1">
    <source>
        <dbReference type="ARBA" id="ARBA00002684"/>
    </source>
</evidence>
<keyword evidence="18" id="KW-1185">Reference proteome</keyword>
<dbReference type="InterPro" id="IPR011850">
    <property type="entry name" value="T2SS_GspF"/>
</dbReference>
<feature type="domain" description="Type II secretion system protein GspF" evidence="16">
    <location>
        <begin position="277"/>
        <end position="397"/>
    </location>
</feature>
<feature type="transmembrane region" description="Helical" evidence="15">
    <location>
        <begin position="225"/>
        <end position="244"/>
    </location>
</feature>
<dbReference type="PROSITE" id="PS00874">
    <property type="entry name" value="T2SP_F"/>
    <property type="match status" value="1"/>
</dbReference>
<dbReference type="Proteomes" id="UP000244906">
    <property type="component" value="Unassembled WGS sequence"/>
</dbReference>
<keyword evidence="4 14" id="KW-0813">Transport</keyword>
<dbReference type="GO" id="GO:0005886">
    <property type="term" value="C:plasma membrane"/>
    <property type="evidence" value="ECO:0007669"/>
    <property type="project" value="UniProtKB-SubCell"/>
</dbReference>
<dbReference type="AlphaFoldDB" id="A0A2V1GZP5"/>
<name>A0A2V1GZP5_9GAMM</name>
<dbReference type="GO" id="GO:0046872">
    <property type="term" value="F:metal ion binding"/>
    <property type="evidence" value="ECO:0007669"/>
    <property type="project" value="UniProtKB-KW"/>
</dbReference>
<proteinExistence type="inferred from homology"/>
<evidence type="ECO:0000256" key="9">
    <source>
        <dbReference type="ARBA" id="ARBA00022837"/>
    </source>
</evidence>
<evidence type="ECO:0000256" key="6">
    <source>
        <dbReference type="ARBA" id="ARBA00022519"/>
    </source>
</evidence>
<protein>
    <recommendedName>
        <fullName evidence="13">General secretion pathway protein F</fullName>
    </recommendedName>
</protein>
<dbReference type="InterPro" id="IPR018076">
    <property type="entry name" value="T2SS_GspF_dom"/>
</dbReference>
<gene>
    <name evidence="17" type="primary">gspF</name>
    <name evidence="17" type="ORF">DC094_14310</name>
</gene>
<evidence type="ECO:0000256" key="4">
    <source>
        <dbReference type="ARBA" id="ARBA00022448"/>
    </source>
</evidence>
<evidence type="ECO:0000256" key="2">
    <source>
        <dbReference type="ARBA" id="ARBA00004429"/>
    </source>
</evidence>
<comment type="similarity">
    <text evidence="3 14">Belongs to the GSP F family.</text>
</comment>
<evidence type="ECO:0000256" key="8">
    <source>
        <dbReference type="ARBA" id="ARBA00022723"/>
    </source>
</evidence>
<evidence type="ECO:0000256" key="15">
    <source>
        <dbReference type="SAM" id="Phobius"/>
    </source>
</evidence>
<evidence type="ECO:0000313" key="18">
    <source>
        <dbReference type="Proteomes" id="UP000244906"/>
    </source>
</evidence>
<dbReference type="Pfam" id="PF00482">
    <property type="entry name" value="T2SSF"/>
    <property type="match status" value="2"/>
</dbReference>
<comment type="subcellular location">
    <subcellularLocation>
        <location evidence="2 14">Cell inner membrane</location>
        <topology evidence="2 14">Multi-pass membrane protein</topology>
    </subcellularLocation>
</comment>
<dbReference type="PRINTS" id="PR00812">
    <property type="entry name" value="BCTERIALGSPF"/>
</dbReference>
<evidence type="ECO:0000256" key="12">
    <source>
        <dbReference type="ARBA" id="ARBA00023136"/>
    </source>
</evidence>
<keyword evidence="5" id="KW-1003">Cell membrane</keyword>
<keyword evidence="8" id="KW-0479">Metal-binding</keyword>
<evidence type="ECO:0000256" key="7">
    <source>
        <dbReference type="ARBA" id="ARBA00022692"/>
    </source>
</evidence>
<evidence type="ECO:0000256" key="3">
    <source>
        <dbReference type="ARBA" id="ARBA00005745"/>
    </source>
</evidence>
<feature type="domain" description="Type II secretion system protein GspF" evidence="16">
    <location>
        <begin position="73"/>
        <end position="195"/>
    </location>
</feature>
<dbReference type="PANTHER" id="PTHR30012:SF0">
    <property type="entry name" value="TYPE II SECRETION SYSTEM PROTEIN F-RELATED"/>
    <property type="match status" value="1"/>
</dbReference>
<evidence type="ECO:0000313" key="17">
    <source>
        <dbReference type="EMBL" id="PVZ67609.1"/>
    </source>
</evidence>
<keyword evidence="12 15" id="KW-0472">Membrane</keyword>
<keyword evidence="10" id="KW-0653">Protein transport</keyword>
<comment type="function">
    <text evidence="1">Component of the type II secretion system inner membrane complex required for the energy-dependent secretion of extracellular factors such as proteases and toxins from the periplasm.</text>
</comment>
<dbReference type="GO" id="GO:0015628">
    <property type="term" value="P:protein secretion by the type II secretion system"/>
    <property type="evidence" value="ECO:0007669"/>
    <property type="project" value="InterPro"/>
</dbReference>
<dbReference type="NCBIfam" id="TIGR02120">
    <property type="entry name" value="GspF"/>
    <property type="match status" value="1"/>
</dbReference>
<accession>A0A2V1GZP5</accession>
<dbReference type="RefSeq" id="WP_116687805.1">
    <property type="nucleotide sequence ID" value="NZ_CAWNYD010000006.1"/>
</dbReference>
<keyword evidence="6" id="KW-0997">Cell inner membrane</keyword>
<feature type="transmembrane region" description="Helical" evidence="15">
    <location>
        <begin position="378"/>
        <end position="399"/>
    </location>
</feature>
<dbReference type="FunFam" id="1.20.81.30:FF:000001">
    <property type="entry name" value="Type II secretion system protein F"/>
    <property type="match status" value="2"/>
</dbReference>
<sequence length="406" mass="44069">MAAFEYTAMDQRGKQQKGVLEADSARQIRQQLRDKGWLPTAVDPVAEKKTSTGSSFSLGGGTKLKSTELALVTRQLSTLIVSGLPLESCLRAVSQQSEHPRITSVMTAVRSRVSEGYTLANSLGDFPRAFNPLYRATVAAGEKSGHLGPVMERLADHTENGQALNQKIKLALVYPILLVLVAFTVLGVLLTYVVPQVVQAFSDSGQDLPGLTIAMLQLSHAFKAGWPYLIVGTIGGIFLFKRAMRKRSFRLKWHVLLLHTPGIKKFVRGADAARFGRTLSILAGAGVPLLEAMGIACEVLSNEVIRDAVVDATKRVREGTSLKVALEQTGYFPPMMLHMIASGEQSGELENMLERSAVNQERELETTIAILLGVFEPAMILVMGMMVALIVSAILLPIFELNTLVG</sequence>
<dbReference type="Gene3D" id="1.20.81.30">
    <property type="entry name" value="Type II secretion system (T2SS), domain F"/>
    <property type="match status" value="2"/>
</dbReference>
<dbReference type="InterPro" id="IPR001992">
    <property type="entry name" value="T2SS_GspF/T4SS_PilC_CS"/>
</dbReference>
<keyword evidence="9" id="KW-0106">Calcium</keyword>
<reference evidence="17 18" key="1">
    <citation type="submission" date="2018-04" db="EMBL/GenBank/DDBJ databases">
        <title>Thalassorhabdus spongiae gen. nov., sp. nov., isolated from a marine sponge in South-West Iceland.</title>
        <authorList>
            <person name="Knobloch S."/>
            <person name="Daussin A."/>
            <person name="Johannsson R."/>
            <person name="Marteinsson V.T."/>
        </authorList>
    </citation>
    <scope>NUCLEOTIDE SEQUENCE [LARGE SCALE GENOMIC DNA]</scope>
    <source>
        <strain evidence="17 18">Hp12</strain>
    </source>
</reference>
<dbReference type="EMBL" id="QDDL01000006">
    <property type="protein sequence ID" value="PVZ67609.1"/>
    <property type="molecule type" value="Genomic_DNA"/>
</dbReference>
<evidence type="ECO:0000256" key="11">
    <source>
        <dbReference type="ARBA" id="ARBA00022989"/>
    </source>
</evidence>
<keyword evidence="11 15" id="KW-1133">Transmembrane helix</keyword>
<evidence type="ECO:0000256" key="10">
    <source>
        <dbReference type="ARBA" id="ARBA00022927"/>
    </source>
</evidence>
<evidence type="ECO:0000256" key="5">
    <source>
        <dbReference type="ARBA" id="ARBA00022475"/>
    </source>
</evidence>